<feature type="compositionally biased region" description="Low complexity" evidence="6">
    <location>
        <begin position="889"/>
        <end position="915"/>
    </location>
</feature>
<sequence>MVALVLLISFGLMVVGTSVLAESFQPLHHSGPASPYFRAPPAAGVPRRLPDGCVVEQAAWFVRHGSRYPEPGSFTGWQNLFAKFQNSTYTARGPLAFIPSWTLPVDDEPHQPLFLSSTGAGEAFALGVSLRKRYGFTKGGENITIWTAGQQRVVDTAVYFTRGYLSAGNYLDEPSSNRGNFVVLVDSATNTTFADSLTPSSSCPAYGVFGGNGSATSNAFRATFQQDIAGRLNEFLDGLVLGTTDIGVMQDLCGFGYEVSGDHRFCDIFTENEWLDYEYAHDLNYYYGSGPGNPLSATVGYPWVKAIADIFNVGPGKMVENGTLIPPPLIMGFSHDNNVPPLISALGLWNSSDTSPLPVTRRESNHQFRSSHLVSFLGNVALERMTCVIDGPSTSDARNLGVFHTANVLGGTVVNASSNGTEEVFVRVLANEAVIPIPTCHSGPGASCPLEQFVGYVNRERKEASGDFVQRCGLEGVEGAVSDVRFLTTTGDGDMLLVDLRGTDLEPSQIPPPYKIWSPAQLDASIRERLCYPTPLNDSLSSLLELCTRPQHTQIFSSPSVYRLYIDCLRHISQGSNYIGRSHPNQSAVKRGNTVVTLKSVNSVDTDAHPYSIPAHRRPTLLLGSGDSNRKPPAPLLNPMDEALMNNIAAEEVTADRSRMAALRIHTRHRSRSDDFSPPRDFLLLPRNEYSAARHYQSRARGPSLTRPGKSKARTSRAVSSPEPLILYRVPPSWDDLIDIQAREDGKVASESSSQTTTLGITSVPSGSKKNSSNSTASIRNTDKARMMLERQRELAVKKRKIESPFGSSSSFPIFSGSATSLESSGRRRPEYVKANQAVVMPSFNGMTDRAKVTVGAKLASGSSGVNEKYASPFRRVSHSMVDKKFTAAATTSTQTSTTPATPSSSSRDSGTYTTPIRSVNHTTMSGGVSSTGKQLKPISTIPIPELPEEEKKKLRARASLDSSARSGSTSAGKKGRGSLPGNGSSSGKWKSGDGTSGDIRSMIRNMGSKAFSYLYPSTSFPVLQLLAMVSPNSFLVAPLRLILLLATTFNLNFAHSYALAVPHYRHSLHSDVIAADRRATHKTHEAHKSTKAQTQGNLTFVENSGICETTDGVGQVSGYVNVEDDSSFWFWFFESRNNPDTDPFTLWLNGGPGCTSMIGLFTEHGPCRINEDRNSTSINPYSWNNFTNILYLDQPFGAGYSTGVEVDSSVEAAKYVWQFFQVLWTNDRFSQYKDRQFILATESFGAHFGPTFIKYFNEKNDLIDSGKLDAEKVAVTHLMINNGKHDSEIGFQSLIDFVTDAPGYGQLAKDDVIEDIKNALPDCSESLQQCNSRQKSDKADDFCNEAIINCTRTIFTPAVGTHNPDFLLSKEGETDNFTDTHYGHFIRLEDVQKAIGADANSPNKLTFDQCDSGVKARFSKAGGTARSGLPDLAELANTGMSILVWGGDADLKANWLGIHESMIEMDWYGNLLFGLTPLSNLTMGGEDVGRYKIVQNLTFAVVNGAGHALTAYKPDVSQMIFSQFATDQPLHSV</sequence>
<dbReference type="InterPro" id="IPR029033">
    <property type="entry name" value="His_PPase_superfam"/>
</dbReference>
<dbReference type="EMBL" id="JAACJM010000075">
    <property type="protein sequence ID" value="KAF5350314.1"/>
    <property type="molecule type" value="Genomic_DNA"/>
</dbReference>
<comment type="similarity">
    <text evidence="1">Belongs to the peptidase S10 family.</text>
</comment>
<feature type="region of interest" description="Disordered" evidence="6">
    <location>
        <begin position="889"/>
        <end position="996"/>
    </location>
</feature>
<dbReference type="Proteomes" id="UP000559256">
    <property type="component" value="Unassembled WGS sequence"/>
</dbReference>
<evidence type="ECO:0000313" key="8">
    <source>
        <dbReference type="EMBL" id="KAF5350314.1"/>
    </source>
</evidence>
<dbReference type="GO" id="GO:0006508">
    <property type="term" value="P:proteolysis"/>
    <property type="evidence" value="ECO:0007669"/>
    <property type="project" value="UniProtKB-KW"/>
</dbReference>
<dbReference type="Gene3D" id="3.40.50.1820">
    <property type="entry name" value="alpha/beta hydrolase"/>
    <property type="match status" value="1"/>
</dbReference>
<comment type="caution">
    <text evidence="8">The sequence shown here is derived from an EMBL/GenBank/DDBJ whole genome shotgun (WGS) entry which is preliminary data.</text>
</comment>
<dbReference type="Gene3D" id="3.40.50.1240">
    <property type="entry name" value="Phosphoglycerate mutase-like"/>
    <property type="match status" value="1"/>
</dbReference>
<gene>
    <name evidence="8" type="ORF">D9758_012812</name>
</gene>
<dbReference type="SUPFAM" id="SSF53474">
    <property type="entry name" value="alpha/beta-Hydrolases"/>
    <property type="match status" value="1"/>
</dbReference>
<dbReference type="GO" id="GO:0003993">
    <property type="term" value="F:acid phosphatase activity"/>
    <property type="evidence" value="ECO:0007669"/>
    <property type="project" value="TreeGrafter"/>
</dbReference>
<protein>
    <recommendedName>
        <fullName evidence="10">Phosphoglycerate mutase-like protein</fullName>
    </recommendedName>
</protein>
<dbReference type="Pfam" id="PF00450">
    <property type="entry name" value="Peptidase_S10"/>
    <property type="match status" value="1"/>
</dbReference>
<dbReference type="InterPro" id="IPR000560">
    <property type="entry name" value="His_Pase_clade-2"/>
</dbReference>
<feature type="compositionally biased region" description="Polar residues" evidence="6">
    <location>
        <begin position="750"/>
        <end position="780"/>
    </location>
</feature>
<evidence type="ECO:0000256" key="4">
    <source>
        <dbReference type="ARBA" id="ARBA00022801"/>
    </source>
</evidence>
<keyword evidence="2" id="KW-0121">Carboxypeptidase</keyword>
<feature type="region of interest" description="Disordered" evidence="6">
    <location>
        <begin position="693"/>
        <end position="720"/>
    </location>
</feature>
<dbReference type="Gene3D" id="1.10.287.410">
    <property type="match status" value="1"/>
</dbReference>
<evidence type="ECO:0000256" key="6">
    <source>
        <dbReference type="SAM" id="MobiDB-lite"/>
    </source>
</evidence>
<reference evidence="8 9" key="1">
    <citation type="journal article" date="2020" name="ISME J.">
        <title>Uncovering the hidden diversity of litter-decomposition mechanisms in mushroom-forming fungi.</title>
        <authorList>
            <person name="Floudas D."/>
            <person name="Bentzer J."/>
            <person name="Ahren D."/>
            <person name="Johansson T."/>
            <person name="Persson P."/>
            <person name="Tunlid A."/>
        </authorList>
    </citation>
    <scope>NUCLEOTIDE SEQUENCE [LARGE SCALE GENOMIC DNA]</scope>
    <source>
        <strain evidence="8 9">CBS 291.85</strain>
    </source>
</reference>
<dbReference type="PRINTS" id="PR00724">
    <property type="entry name" value="CRBOXYPTASEC"/>
</dbReference>
<evidence type="ECO:0000256" key="1">
    <source>
        <dbReference type="ARBA" id="ARBA00009431"/>
    </source>
</evidence>
<keyword evidence="5" id="KW-0325">Glycoprotein</keyword>
<keyword evidence="7" id="KW-0732">Signal</keyword>
<evidence type="ECO:0000256" key="3">
    <source>
        <dbReference type="ARBA" id="ARBA00022670"/>
    </source>
</evidence>
<proteinExistence type="inferred from homology"/>
<evidence type="ECO:0000256" key="2">
    <source>
        <dbReference type="ARBA" id="ARBA00022645"/>
    </source>
</evidence>
<feature type="region of interest" description="Disordered" evidence="6">
    <location>
        <begin position="746"/>
        <end position="785"/>
    </location>
</feature>
<feature type="compositionally biased region" description="Low complexity" evidence="6">
    <location>
        <begin position="958"/>
        <end position="973"/>
    </location>
</feature>
<feature type="region of interest" description="Disordered" evidence="6">
    <location>
        <begin position="609"/>
        <end position="628"/>
    </location>
</feature>
<feature type="signal peptide" evidence="7">
    <location>
        <begin position="1"/>
        <end position="21"/>
    </location>
</feature>
<dbReference type="Pfam" id="PF00328">
    <property type="entry name" value="His_Phos_2"/>
    <property type="match status" value="1"/>
</dbReference>
<feature type="compositionally biased region" description="Polar residues" evidence="6">
    <location>
        <begin position="916"/>
        <end position="934"/>
    </location>
</feature>
<dbReference type="PROSITE" id="PS00778">
    <property type="entry name" value="HIS_ACID_PHOSPHAT_2"/>
    <property type="match status" value="1"/>
</dbReference>
<dbReference type="PANTHER" id="PTHR20963">
    <property type="entry name" value="MULTIPLE INOSITOL POLYPHOSPHATE PHOSPHATASE-RELATED"/>
    <property type="match status" value="1"/>
</dbReference>
<name>A0A8H5CYD1_9AGAR</name>
<evidence type="ECO:0008006" key="10">
    <source>
        <dbReference type="Google" id="ProtNLM"/>
    </source>
</evidence>
<evidence type="ECO:0000256" key="5">
    <source>
        <dbReference type="ARBA" id="ARBA00023180"/>
    </source>
</evidence>
<evidence type="ECO:0000313" key="9">
    <source>
        <dbReference type="Proteomes" id="UP000559256"/>
    </source>
</evidence>
<keyword evidence="9" id="KW-1185">Reference proteome</keyword>
<accession>A0A8H5CYD1</accession>
<keyword evidence="3" id="KW-0645">Protease</keyword>
<dbReference type="InterPro" id="IPR033379">
    <property type="entry name" value="Acid_Pase_AS"/>
</dbReference>
<dbReference type="InterPro" id="IPR029058">
    <property type="entry name" value="AB_hydrolase_fold"/>
</dbReference>
<dbReference type="SUPFAM" id="SSF53254">
    <property type="entry name" value="Phosphoglycerate mutase-like"/>
    <property type="match status" value="1"/>
</dbReference>
<evidence type="ECO:0000256" key="7">
    <source>
        <dbReference type="SAM" id="SignalP"/>
    </source>
</evidence>
<dbReference type="CDD" id="cd07061">
    <property type="entry name" value="HP_HAP_like"/>
    <property type="match status" value="1"/>
</dbReference>
<dbReference type="InterPro" id="IPR001563">
    <property type="entry name" value="Peptidase_S10"/>
</dbReference>
<dbReference type="GO" id="GO:0009277">
    <property type="term" value="C:fungal-type cell wall"/>
    <property type="evidence" value="ECO:0007669"/>
    <property type="project" value="TreeGrafter"/>
</dbReference>
<dbReference type="OrthoDB" id="6509975at2759"/>
<feature type="compositionally biased region" description="Low complexity" evidence="6">
    <location>
        <begin position="984"/>
        <end position="996"/>
    </location>
</feature>
<keyword evidence="4" id="KW-0378">Hydrolase</keyword>
<dbReference type="PANTHER" id="PTHR20963:SF18">
    <property type="entry name" value="ACID PHOSPHATASE PHO11-RELATED"/>
    <property type="match status" value="1"/>
</dbReference>
<dbReference type="GO" id="GO:0004185">
    <property type="term" value="F:serine-type carboxypeptidase activity"/>
    <property type="evidence" value="ECO:0007669"/>
    <property type="project" value="InterPro"/>
</dbReference>
<organism evidence="8 9">
    <name type="scientific">Tetrapyrgos nigripes</name>
    <dbReference type="NCBI Taxonomy" id="182062"/>
    <lineage>
        <taxon>Eukaryota</taxon>
        <taxon>Fungi</taxon>
        <taxon>Dikarya</taxon>
        <taxon>Basidiomycota</taxon>
        <taxon>Agaricomycotina</taxon>
        <taxon>Agaricomycetes</taxon>
        <taxon>Agaricomycetidae</taxon>
        <taxon>Agaricales</taxon>
        <taxon>Marasmiineae</taxon>
        <taxon>Marasmiaceae</taxon>
        <taxon>Tetrapyrgos</taxon>
    </lineage>
</organism>
<feature type="chain" id="PRO_5034508709" description="Phosphoglycerate mutase-like protein" evidence="7">
    <location>
        <begin position="22"/>
        <end position="1534"/>
    </location>
</feature>